<reference evidence="2" key="1">
    <citation type="journal article" date="2020" name="bioRxiv">
        <title>Comparative genomics of Chlamydomonas.</title>
        <authorList>
            <person name="Craig R.J."/>
            <person name="Hasan A.R."/>
            <person name="Ness R.W."/>
            <person name="Keightley P.D."/>
        </authorList>
    </citation>
    <scope>NUCLEOTIDE SEQUENCE</scope>
    <source>
        <strain evidence="2">SAG 7.73</strain>
    </source>
</reference>
<evidence type="ECO:0008006" key="4">
    <source>
        <dbReference type="Google" id="ProtNLM"/>
    </source>
</evidence>
<dbReference type="InterPro" id="IPR051624">
    <property type="entry name" value="RMD1/Sad1-interacting"/>
</dbReference>
<evidence type="ECO:0000313" key="3">
    <source>
        <dbReference type="Proteomes" id="UP000650467"/>
    </source>
</evidence>
<feature type="compositionally biased region" description="Low complexity" evidence="1">
    <location>
        <begin position="10"/>
        <end position="19"/>
    </location>
</feature>
<sequence length="576" mass="59594">MRAYGWRLLASSSSSSSGSSSGGGRAAAGARGKAAARAKAAAAQSHLPAAHHAPPPRGAKGKAGKAPGAKAAAASVAVKAGGQQPLSDEARRQLDAQLAGLAAHGLVAGSRKPAVRAVGFYIGHAIRPEDVTLLLHALDTRPLAGVVAGDTFRHTDHTVLLLRPAPHTHHTTTHADARAQPQLQQQQPGGGGRAEQGQERAAAACDSRAAGDGGAEEVAGGQPQDSAAAGSCQAVVLHEYGGLAFFNVPPHLMSDLLQRIVRIVIPSTALMSVRAAGGSSSSSSSGSSSGVSSSSGGSSSAGLAAASAGGAAGTASGAVYALGAAAPTHQHRHELLLHSEEEEFVIDEAVDRAPRLQRYIRKDGDAYIISRWDSVNMESVARVLSQSAAIRHYNQICEDMLRLYMALVPPDTPHVEPEGRAARWARLLRSLAAWRQSRSSSSGGGGGHSGQLPLKQLRRMVAESTSIHVLLESSLLGVAEPPTSTWASARHHRVWDVVHDEFELDDRQELLAGKAALIKQSCLDLINAHNDTFAKRSEITIIALIATEIVISLCGLHDVLPLRALLGAASSAAAGH</sequence>
<evidence type="ECO:0000256" key="1">
    <source>
        <dbReference type="SAM" id="MobiDB-lite"/>
    </source>
</evidence>
<organism evidence="2 3">
    <name type="scientific">Chlamydomonas incerta</name>
    <dbReference type="NCBI Taxonomy" id="51695"/>
    <lineage>
        <taxon>Eukaryota</taxon>
        <taxon>Viridiplantae</taxon>
        <taxon>Chlorophyta</taxon>
        <taxon>core chlorophytes</taxon>
        <taxon>Chlorophyceae</taxon>
        <taxon>CS clade</taxon>
        <taxon>Chlamydomonadales</taxon>
        <taxon>Chlamydomonadaceae</taxon>
        <taxon>Chlamydomonas</taxon>
    </lineage>
</organism>
<dbReference type="PANTHER" id="PTHR16255:SF6">
    <property type="entry name" value="PROTEIN RETARDED ROOT GROWTH-LIKE"/>
    <property type="match status" value="1"/>
</dbReference>
<proteinExistence type="predicted"/>
<dbReference type="AlphaFoldDB" id="A0A835STT6"/>
<protein>
    <recommendedName>
        <fullName evidence="4">DUF155 domain-containing protein</fullName>
    </recommendedName>
</protein>
<feature type="compositionally biased region" description="Low complexity" evidence="1">
    <location>
        <begin position="178"/>
        <end position="187"/>
    </location>
</feature>
<gene>
    <name evidence="2" type="ORF">HXX76_008292</name>
</gene>
<name>A0A835STT6_CHLIN</name>
<feature type="region of interest" description="Disordered" evidence="1">
    <location>
        <begin position="168"/>
        <end position="226"/>
    </location>
</feature>
<dbReference type="OrthoDB" id="545449at2759"/>
<dbReference type="PANTHER" id="PTHR16255">
    <property type="entry name" value="REQUIRED FOR MEIOTIC NUCLEAR DIVISION PROTEIN 1 HOMOLOG"/>
    <property type="match status" value="1"/>
</dbReference>
<feature type="compositionally biased region" description="Low complexity" evidence="1">
    <location>
        <begin position="27"/>
        <end position="52"/>
    </location>
</feature>
<feature type="region of interest" description="Disordered" evidence="1">
    <location>
        <begin position="275"/>
        <end position="296"/>
    </location>
</feature>
<comment type="caution">
    <text evidence="2">The sequence shown here is derived from an EMBL/GenBank/DDBJ whole genome shotgun (WGS) entry which is preliminary data.</text>
</comment>
<dbReference type="Proteomes" id="UP000650467">
    <property type="component" value="Unassembled WGS sequence"/>
</dbReference>
<feature type="region of interest" description="Disordered" evidence="1">
    <location>
        <begin position="1"/>
        <end position="70"/>
    </location>
</feature>
<accession>A0A835STT6</accession>
<keyword evidence="3" id="KW-1185">Reference proteome</keyword>
<evidence type="ECO:0000313" key="2">
    <source>
        <dbReference type="EMBL" id="KAG2433222.1"/>
    </source>
</evidence>
<dbReference type="EMBL" id="JAEHOC010000019">
    <property type="protein sequence ID" value="KAG2433222.1"/>
    <property type="molecule type" value="Genomic_DNA"/>
</dbReference>
<feature type="compositionally biased region" description="Low complexity" evidence="1">
    <location>
        <begin position="199"/>
        <end position="221"/>
    </location>
</feature>